<keyword evidence="10" id="KW-1185">Reference proteome</keyword>
<evidence type="ECO:0000256" key="2">
    <source>
        <dbReference type="ARBA" id="ARBA00002681"/>
    </source>
</evidence>
<comment type="catalytic activity">
    <reaction evidence="1 7">
        <text>6-phospho-D-glucono-1,5-lactone + H2O = 6-phospho-D-gluconate + H(+)</text>
        <dbReference type="Rhea" id="RHEA:12556"/>
        <dbReference type="ChEBI" id="CHEBI:15377"/>
        <dbReference type="ChEBI" id="CHEBI:15378"/>
        <dbReference type="ChEBI" id="CHEBI:57955"/>
        <dbReference type="ChEBI" id="CHEBI:58759"/>
        <dbReference type="EC" id="3.1.1.31"/>
    </reaction>
</comment>
<proteinExistence type="inferred from homology"/>
<evidence type="ECO:0000256" key="3">
    <source>
        <dbReference type="ARBA" id="ARBA00004961"/>
    </source>
</evidence>
<dbReference type="InterPro" id="IPR039104">
    <property type="entry name" value="6PGL"/>
</dbReference>
<accession>A0ABQ6C3B5</accession>
<evidence type="ECO:0000256" key="4">
    <source>
        <dbReference type="ARBA" id="ARBA00010662"/>
    </source>
</evidence>
<reference evidence="10" key="1">
    <citation type="journal article" date="2019" name="Int. J. Syst. Evol. Microbiol.">
        <title>The Global Catalogue of Microorganisms (GCM) 10K type strain sequencing project: providing services to taxonomists for standard genome sequencing and annotation.</title>
        <authorList>
            <consortium name="The Broad Institute Genomics Platform"/>
            <consortium name="The Broad Institute Genome Sequencing Center for Infectious Disease"/>
            <person name="Wu L."/>
            <person name="Ma J."/>
        </authorList>
    </citation>
    <scope>NUCLEOTIDE SEQUENCE [LARGE SCALE GENOMIC DNA]</scope>
    <source>
        <strain evidence="10">NBRC 109341</strain>
    </source>
</reference>
<dbReference type="PANTHER" id="PTHR11054:SF0">
    <property type="entry name" value="6-PHOSPHOGLUCONOLACTONASE"/>
    <property type="match status" value="1"/>
</dbReference>
<evidence type="ECO:0000256" key="6">
    <source>
        <dbReference type="ARBA" id="ARBA00020337"/>
    </source>
</evidence>
<evidence type="ECO:0000256" key="1">
    <source>
        <dbReference type="ARBA" id="ARBA00000832"/>
    </source>
</evidence>
<evidence type="ECO:0000256" key="7">
    <source>
        <dbReference type="RuleBase" id="RU365095"/>
    </source>
</evidence>
<dbReference type="Proteomes" id="UP001156903">
    <property type="component" value="Unassembled WGS sequence"/>
</dbReference>
<comment type="pathway">
    <text evidence="3 7">Carbohydrate degradation; pentose phosphate pathway; D-ribulose 5-phosphate from D-glucose 6-phosphate (oxidative stage): step 2/3.</text>
</comment>
<dbReference type="Gene3D" id="3.40.50.1360">
    <property type="match status" value="1"/>
</dbReference>
<dbReference type="Pfam" id="PF01182">
    <property type="entry name" value="Glucosamine_iso"/>
    <property type="match status" value="1"/>
</dbReference>
<dbReference type="CDD" id="cd01400">
    <property type="entry name" value="6PGL"/>
    <property type="match status" value="1"/>
</dbReference>
<organism evidence="9 10">
    <name type="scientific">Hydrogenophaga electricum</name>
    <dbReference type="NCBI Taxonomy" id="1230953"/>
    <lineage>
        <taxon>Bacteria</taxon>
        <taxon>Pseudomonadati</taxon>
        <taxon>Pseudomonadota</taxon>
        <taxon>Betaproteobacteria</taxon>
        <taxon>Burkholderiales</taxon>
        <taxon>Comamonadaceae</taxon>
        <taxon>Hydrogenophaga</taxon>
    </lineage>
</organism>
<protein>
    <recommendedName>
        <fullName evidence="6 7">6-phosphogluconolactonase</fullName>
        <shortName evidence="7">6PGL</shortName>
        <ecNumber evidence="5 7">3.1.1.31</ecNumber>
    </recommendedName>
</protein>
<sequence length="235" mass="24845">MDMPSSAVSEIPNATSAAIAAHIANALRAAIAERGQASLAVSGGKSPIPVFEALRGQVLDWSRVTVVLVDERVVPHGHADSNTGLVQRHLLQGAAAQARFLPFFGEITPQLTAVVLDTLVDDATARIDPLPWPLDVALLGMGEDGHTASLFPGAAGFARAMATDEQLAWVVSDTAPHARLTFTLHALLSARELLLALAGEAKYAVYRRAREQADVALPVSLVLNQDRTPVSVWLG</sequence>
<dbReference type="SUPFAM" id="SSF100950">
    <property type="entry name" value="NagB/RpiA/CoA transferase-like"/>
    <property type="match status" value="1"/>
</dbReference>
<dbReference type="InterPro" id="IPR005900">
    <property type="entry name" value="6-phosphogluconolactonase_DevB"/>
</dbReference>
<evidence type="ECO:0000256" key="5">
    <source>
        <dbReference type="ARBA" id="ARBA00013198"/>
    </source>
</evidence>
<name>A0ABQ6C3B5_9BURK</name>
<dbReference type="EC" id="3.1.1.31" evidence="5 7"/>
<keyword evidence="7" id="KW-0378">Hydrolase</keyword>
<comment type="function">
    <text evidence="2 7">Hydrolysis of 6-phosphogluconolactone to 6-phosphogluconate.</text>
</comment>
<evidence type="ECO:0000259" key="8">
    <source>
        <dbReference type="Pfam" id="PF01182"/>
    </source>
</evidence>
<dbReference type="PANTHER" id="PTHR11054">
    <property type="entry name" value="6-PHOSPHOGLUCONOLACTONASE"/>
    <property type="match status" value="1"/>
</dbReference>
<dbReference type="EMBL" id="BSPB01000003">
    <property type="protein sequence ID" value="GLS13210.1"/>
    <property type="molecule type" value="Genomic_DNA"/>
</dbReference>
<dbReference type="NCBIfam" id="TIGR01198">
    <property type="entry name" value="pgl"/>
    <property type="match status" value="1"/>
</dbReference>
<evidence type="ECO:0000313" key="10">
    <source>
        <dbReference type="Proteomes" id="UP001156903"/>
    </source>
</evidence>
<feature type="domain" description="Glucosamine/galactosamine-6-phosphate isomerase" evidence="8">
    <location>
        <begin position="13"/>
        <end position="226"/>
    </location>
</feature>
<comment type="similarity">
    <text evidence="4 7">Belongs to the glucosamine/galactosamine-6-phosphate isomerase family. 6-phosphogluconolactonase subfamily.</text>
</comment>
<dbReference type="InterPro" id="IPR006148">
    <property type="entry name" value="Glc/Gal-6P_isomerase"/>
</dbReference>
<comment type="caution">
    <text evidence="9">The sequence shown here is derived from an EMBL/GenBank/DDBJ whole genome shotgun (WGS) entry which is preliminary data.</text>
</comment>
<evidence type="ECO:0000313" key="9">
    <source>
        <dbReference type="EMBL" id="GLS13210.1"/>
    </source>
</evidence>
<dbReference type="InterPro" id="IPR037171">
    <property type="entry name" value="NagB/RpiA_transferase-like"/>
</dbReference>
<gene>
    <name evidence="7 9" type="primary">pgl</name>
    <name evidence="9" type="ORF">GCM10007935_06390</name>
</gene>